<proteinExistence type="predicted"/>
<gene>
    <name evidence="1" type="ORF">TGAMA5MH_01857</name>
</gene>
<comment type="caution">
    <text evidence="1">The sequence shown here is derived from an EMBL/GenBank/DDBJ whole genome shotgun (WGS) entry which is preliminary data.</text>
</comment>
<protein>
    <submittedName>
        <fullName evidence="1">Uncharacterized protein</fullName>
    </submittedName>
</protein>
<evidence type="ECO:0000313" key="2">
    <source>
        <dbReference type="Proteomes" id="UP000236546"/>
    </source>
</evidence>
<name>A0A2K0TN21_9HYPO</name>
<reference evidence="1 2" key="1">
    <citation type="submission" date="2017-02" db="EMBL/GenBank/DDBJ databases">
        <title>Genomes of Trichoderma spp. with biocontrol activity.</title>
        <authorList>
            <person name="Gardiner D."/>
            <person name="Kazan K."/>
            <person name="Vos C."/>
            <person name="Harvey P."/>
        </authorList>
    </citation>
    <scope>NUCLEOTIDE SEQUENCE [LARGE SCALE GENOMIC DNA]</scope>
    <source>
        <strain evidence="1 2">A5MH</strain>
    </source>
</reference>
<dbReference type="OrthoDB" id="674604at2759"/>
<organism evidence="1 2">
    <name type="scientific">Trichoderma gamsii</name>
    <dbReference type="NCBI Taxonomy" id="398673"/>
    <lineage>
        <taxon>Eukaryota</taxon>
        <taxon>Fungi</taxon>
        <taxon>Dikarya</taxon>
        <taxon>Ascomycota</taxon>
        <taxon>Pezizomycotina</taxon>
        <taxon>Sordariomycetes</taxon>
        <taxon>Hypocreomycetidae</taxon>
        <taxon>Hypocreales</taxon>
        <taxon>Hypocreaceae</taxon>
        <taxon>Trichoderma</taxon>
    </lineage>
</organism>
<evidence type="ECO:0000313" key="1">
    <source>
        <dbReference type="EMBL" id="PNP46904.1"/>
    </source>
</evidence>
<accession>A0A2K0TN21</accession>
<dbReference type="Proteomes" id="UP000236546">
    <property type="component" value="Unassembled WGS sequence"/>
</dbReference>
<sequence length="119" mass="12682">MRVLDVSTGQCIAELGICGLANRMELESAGSSVLVTTNVGTFTLDPPTFPEPKTIGLGLSNDGEWITWDSHNLVWLPPTFRISASDIDVAASLIALGTRFGRLLLIGIDSSKIPPLSQD</sequence>
<dbReference type="AlphaFoldDB" id="A0A2K0TN21"/>
<dbReference type="EMBL" id="MTYH01000014">
    <property type="protein sequence ID" value="PNP46904.1"/>
    <property type="molecule type" value="Genomic_DNA"/>
</dbReference>